<dbReference type="AlphaFoldDB" id="A0A8S1KCL9"/>
<dbReference type="PANTHER" id="PTHR14015:SF2">
    <property type="entry name" value="OPIOID GROWTH FACTOR RECEPTOR (OGFR) CONSERVED DOMAIN-CONTAINING PROTEIN"/>
    <property type="match status" value="1"/>
</dbReference>
<organism evidence="3 4">
    <name type="scientific">Paramecium primaurelia</name>
    <dbReference type="NCBI Taxonomy" id="5886"/>
    <lineage>
        <taxon>Eukaryota</taxon>
        <taxon>Sar</taxon>
        <taxon>Alveolata</taxon>
        <taxon>Ciliophora</taxon>
        <taxon>Intramacronucleata</taxon>
        <taxon>Oligohymenophorea</taxon>
        <taxon>Peniculida</taxon>
        <taxon>Parameciidae</taxon>
        <taxon>Paramecium</taxon>
    </lineage>
</organism>
<dbReference type="GO" id="GO:0140625">
    <property type="term" value="F:opioid growth factor receptor activity"/>
    <property type="evidence" value="ECO:0007669"/>
    <property type="project" value="InterPro"/>
</dbReference>
<comment type="similarity">
    <text evidence="1">Belongs to the opioid growth factor receptor family.</text>
</comment>
<evidence type="ECO:0000256" key="1">
    <source>
        <dbReference type="ARBA" id="ARBA00010365"/>
    </source>
</evidence>
<proteinExistence type="inferred from homology"/>
<dbReference type="EMBL" id="CAJJDM010000016">
    <property type="protein sequence ID" value="CAD8052111.1"/>
    <property type="molecule type" value="Genomic_DNA"/>
</dbReference>
<keyword evidence="4" id="KW-1185">Reference proteome</keyword>
<accession>A0A8S1KCL9</accession>
<dbReference type="Proteomes" id="UP000688137">
    <property type="component" value="Unassembled WGS sequence"/>
</dbReference>
<sequence length="261" mass="30904">MGQCTSSDGDPQPASRAVLKAKIREFPNVDFYKGDYPINLHPSVSFHQKHWMNNPQNHQLTKFYSDLESDKQYMQWLYPNFFQSFLNMNSYRLTPQERNKFLQDPEIMKVYKQNVGMFLRFLGIIRNERQQLEIIDETQFDQCLFTYTHNLNRIQRFISSMSVLGMREEALEFLHLLQNKLSKKHKVYISKFSGFEPLLEEGALDSTQLSDPNNKKSFAEYKSNYVQEDLYEEPWVTVVILTKEAIEISQQENSINEKEIV</sequence>
<name>A0A8S1KCL9_PARPR</name>
<evidence type="ECO:0000313" key="3">
    <source>
        <dbReference type="EMBL" id="CAD8052111.1"/>
    </source>
</evidence>
<gene>
    <name evidence="3" type="ORF">PPRIM_AZ9-3.1.T0190019</name>
</gene>
<feature type="domain" description="Opioid growth factor receptor (OGFr) conserved" evidence="2">
    <location>
        <begin position="26"/>
        <end position="175"/>
    </location>
</feature>
<dbReference type="InterPro" id="IPR039574">
    <property type="entry name" value="OGFr"/>
</dbReference>
<comment type="caution">
    <text evidence="3">The sequence shown here is derived from an EMBL/GenBank/DDBJ whole genome shotgun (WGS) entry which is preliminary data.</text>
</comment>
<dbReference type="OMA" id="PQERNKF"/>
<reference evidence="3" key="1">
    <citation type="submission" date="2021-01" db="EMBL/GenBank/DDBJ databases">
        <authorList>
            <consortium name="Genoscope - CEA"/>
            <person name="William W."/>
        </authorList>
    </citation>
    <scope>NUCLEOTIDE SEQUENCE</scope>
</reference>
<evidence type="ECO:0000259" key="2">
    <source>
        <dbReference type="Pfam" id="PF04664"/>
    </source>
</evidence>
<protein>
    <recommendedName>
        <fullName evidence="2">Opioid growth factor receptor (OGFr) conserved domain-containing protein</fullName>
    </recommendedName>
</protein>
<dbReference type="PANTHER" id="PTHR14015">
    <property type="entry name" value="OPIOID GROWTH FACTOR RECEPTOR OGFR ZETA-TYPE OPIOID RECEPTOR"/>
    <property type="match status" value="1"/>
</dbReference>
<dbReference type="Pfam" id="PF04664">
    <property type="entry name" value="OGFr_N"/>
    <property type="match status" value="1"/>
</dbReference>
<dbReference type="InterPro" id="IPR006757">
    <property type="entry name" value="OGF_rcpt"/>
</dbReference>
<dbReference type="GO" id="GO:0016020">
    <property type="term" value="C:membrane"/>
    <property type="evidence" value="ECO:0007669"/>
    <property type="project" value="InterPro"/>
</dbReference>
<evidence type="ECO:0000313" key="4">
    <source>
        <dbReference type="Proteomes" id="UP000688137"/>
    </source>
</evidence>